<organism evidence="4 5">
    <name type="scientific">Dyadobacter arcticus</name>
    <dbReference type="NCBI Taxonomy" id="1078754"/>
    <lineage>
        <taxon>Bacteria</taxon>
        <taxon>Pseudomonadati</taxon>
        <taxon>Bacteroidota</taxon>
        <taxon>Cytophagia</taxon>
        <taxon>Cytophagales</taxon>
        <taxon>Spirosomataceae</taxon>
        <taxon>Dyadobacter</taxon>
    </lineage>
</organism>
<dbReference type="RefSeq" id="WP_167269482.1">
    <property type="nucleotide sequence ID" value="NZ_JAASQJ010000002.1"/>
</dbReference>
<feature type="DNA-binding region" description="H-T-H motif" evidence="2">
    <location>
        <begin position="25"/>
        <end position="44"/>
    </location>
</feature>
<evidence type="ECO:0000256" key="1">
    <source>
        <dbReference type="ARBA" id="ARBA00023125"/>
    </source>
</evidence>
<dbReference type="Pfam" id="PF13972">
    <property type="entry name" value="TetR"/>
    <property type="match status" value="1"/>
</dbReference>
<comment type="caution">
    <text evidence="4">The sequence shown here is derived from an EMBL/GenBank/DDBJ whole genome shotgun (WGS) entry which is preliminary data.</text>
</comment>
<dbReference type="SUPFAM" id="SSF46689">
    <property type="entry name" value="Homeodomain-like"/>
    <property type="match status" value="1"/>
</dbReference>
<evidence type="ECO:0000313" key="4">
    <source>
        <dbReference type="EMBL" id="NIJ52802.1"/>
    </source>
</evidence>
<dbReference type="InterPro" id="IPR025722">
    <property type="entry name" value="TetR"/>
</dbReference>
<reference evidence="4 5" key="1">
    <citation type="submission" date="2020-03" db="EMBL/GenBank/DDBJ databases">
        <title>Genomic Encyclopedia of Type Strains, Phase IV (KMG-IV): sequencing the most valuable type-strain genomes for metagenomic binning, comparative biology and taxonomic classification.</title>
        <authorList>
            <person name="Goeker M."/>
        </authorList>
    </citation>
    <scope>NUCLEOTIDE SEQUENCE [LARGE SCALE GENOMIC DNA]</scope>
    <source>
        <strain evidence="4 5">DSM 102865</strain>
    </source>
</reference>
<accession>A0ABX0UIF7</accession>
<evidence type="ECO:0000259" key="3">
    <source>
        <dbReference type="PROSITE" id="PS50977"/>
    </source>
</evidence>
<keyword evidence="5" id="KW-1185">Reference proteome</keyword>
<proteinExistence type="predicted"/>
<keyword evidence="1 2" id="KW-0238">DNA-binding</keyword>
<feature type="domain" description="HTH tetR-type" evidence="3">
    <location>
        <begin position="2"/>
        <end position="62"/>
    </location>
</feature>
<dbReference type="EMBL" id="JAASQJ010000002">
    <property type="protein sequence ID" value="NIJ52802.1"/>
    <property type="molecule type" value="Genomic_DNA"/>
</dbReference>
<dbReference type="Proteomes" id="UP001179181">
    <property type="component" value="Unassembled WGS sequence"/>
</dbReference>
<protein>
    <submittedName>
        <fullName evidence="4">AcrR family transcriptional regulator</fullName>
    </submittedName>
</protein>
<evidence type="ECO:0000256" key="2">
    <source>
        <dbReference type="PROSITE-ProRule" id="PRU00335"/>
    </source>
</evidence>
<dbReference type="PROSITE" id="PS50977">
    <property type="entry name" value="HTH_TETR_2"/>
    <property type="match status" value="1"/>
</dbReference>
<dbReference type="Gene3D" id="1.10.357.10">
    <property type="entry name" value="Tetracycline Repressor, domain 2"/>
    <property type="match status" value="1"/>
</dbReference>
<gene>
    <name evidence="4" type="ORF">FHS68_001972</name>
</gene>
<dbReference type="InterPro" id="IPR001647">
    <property type="entry name" value="HTH_TetR"/>
</dbReference>
<name>A0ABX0UIF7_9BACT</name>
<evidence type="ECO:0000313" key="5">
    <source>
        <dbReference type="Proteomes" id="UP001179181"/>
    </source>
</evidence>
<dbReference type="InterPro" id="IPR009057">
    <property type="entry name" value="Homeodomain-like_sf"/>
</dbReference>
<sequence length="206" mass="23476">MNVTQQRILGKALEMFNLKGIEYVGMRELAAELGLRIGNLTYYFPTKDDLVYALTELYSASNSEIHKAYPVKSLYDFLKKNEALFKNGLRYRSLLLSMVHLIERNPKIAANYEGVRSARLAGLNGDTTVLAKNNYLKFKSEAEQLLLASTNSLQNRFWMSEAVLSGSRQELDGQMNHYLSLKAFLFTPYATQAGLNDIERFLQELQ</sequence>
<dbReference type="Pfam" id="PF00440">
    <property type="entry name" value="TetR_N"/>
    <property type="match status" value="1"/>
</dbReference>